<keyword evidence="1" id="KW-0812">Transmembrane</keyword>
<evidence type="ECO:0000256" key="1">
    <source>
        <dbReference type="SAM" id="Phobius"/>
    </source>
</evidence>
<proteinExistence type="predicted"/>
<dbReference type="AlphaFoldDB" id="A0A2M3ZEE3"/>
<accession>A0A2M3ZEE3</accession>
<dbReference type="EMBL" id="GGFM01006173">
    <property type="protein sequence ID" value="MBW26924.1"/>
    <property type="molecule type" value="Transcribed_RNA"/>
</dbReference>
<keyword evidence="1" id="KW-0472">Membrane</keyword>
<protein>
    <submittedName>
        <fullName evidence="2">Putative secreted peptide</fullName>
    </submittedName>
</protein>
<name>A0A2M3ZEE3_9DIPT</name>
<sequence length="167" mass="17577">MDVIEIVGMVFGIVLFCMLIKWCCSRRSNQGMVIATPVVITSETHRVANAGQTQLPPGAVIQGHPSGTAAYPVVQLAYPTNQPYPAQPYPVAQQFPVQSGSGVVPAQQTTVQFPALPPQAQIMPAGAPGGTVPPMAGGTPMVNPPSYDQVMTEAYAPQAPYNPDYKG</sequence>
<reference evidence="2" key="1">
    <citation type="submission" date="2018-01" db="EMBL/GenBank/DDBJ databases">
        <title>An insight into the sialome of Amazonian anophelines.</title>
        <authorList>
            <person name="Ribeiro J.M."/>
            <person name="Scarpassa V."/>
            <person name="Calvo E."/>
        </authorList>
    </citation>
    <scope>NUCLEOTIDE SEQUENCE</scope>
    <source>
        <tissue evidence="2">Salivary glands</tissue>
    </source>
</reference>
<keyword evidence="1" id="KW-1133">Transmembrane helix</keyword>
<organism evidence="2">
    <name type="scientific">Anopheles braziliensis</name>
    <dbReference type="NCBI Taxonomy" id="58242"/>
    <lineage>
        <taxon>Eukaryota</taxon>
        <taxon>Metazoa</taxon>
        <taxon>Ecdysozoa</taxon>
        <taxon>Arthropoda</taxon>
        <taxon>Hexapoda</taxon>
        <taxon>Insecta</taxon>
        <taxon>Pterygota</taxon>
        <taxon>Neoptera</taxon>
        <taxon>Endopterygota</taxon>
        <taxon>Diptera</taxon>
        <taxon>Nematocera</taxon>
        <taxon>Culicoidea</taxon>
        <taxon>Culicidae</taxon>
        <taxon>Anophelinae</taxon>
        <taxon>Anopheles</taxon>
    </lineage>
</organism>
<feature type="transmembrane region" description="Helical" evidence="1">
    <location>
        <begin position="6"/>
        <end position="24"/>
    </location>
</feature>
<evidence type="ECO:0000313" key="2">
    <source>
        <dbReference type="EMBL" id="MBW26924.1"/>
    </source>
</evidence>